<organism evidence="1 2">
    <name type="scientific">Maledivibacter halophilus</name>
    <dbReference type="NCBI Taxonomy" id="36842"/>
    <lineage>
        <taxon>Bacteria</taxon>
        <taxon>Bacillati</taxon>
        <taxon>Bacillota</taxon>
        <taxon>Clostridia</taxon>
        <taxon>Peptostreptococcales</taxon>
        <taxon>Caminicellaceae</taxon>
        <taxon>Maledivibacter</taxon>
    </lineage>
</organism>
<dbReference type="AlphaFoldDB" id="A0A1T5KJF5"/>
<dbReference type="Proteomes" id="UP000190285">
    <property type="component" value="Unassembled WGS sequence"/>
</dbReference>
<dbReference type="OrthoDB" id="1954697at2"/>
<gene>
    <name evidence="1" type="ORF">SAMN02194393_01874</name>
</gene>
<protein>
    <submittedName>
        <fullName evidence="1">Uncharacterized protein</fullName>
    </submittedName>
</protein>
<reference evidence="2" key="1">
    <citation type="submission" date="2017-02" db="EMBL/GenBank/DDBJ databases">
        <authorList>
            <person name="Varghese N."/>
            <person name="Submissions S."/>
        </authorList>
    </citation>
    <scope>NUCLEOTIDE SEQUENCE [LARGE SCALE GENOMIC DNA]</scope>
    <source>
        <strain evidence="2">M1</strain>
    </source>
</reference>
<dbReference type="RefSeq" id="WP_079491099.1">
    <property type="nucleotide sequence ID" value="NZ_FUZT01000004.1"/>
</dbReference>
<evidence type="ECO:0000313" key="1">
    <source>
        <dbReference type="EMBL" id="SKC63847.1"/>
    </source>
</evidence>
<evidence type="ECO:0000313" key="2">
    <source>
        <dbReference type="Proteomes" id="UP000190285"/>
    </source>
</evidence>
<accession>A0A1T5KJF5</accession>
<sequence length="187" mass="22046">MEQDILALKRAIFELEKNNSSNDKSKILSNIDNIISICESLKHNIEKQEKNMYKNIKCIGINTISFIYKPMLVKNYFEGDYIIRFSEQRTKDLQEAKALHAHNEFWIQHRTIKGNVFGSVPKELLNEKSIKSLLRSGWKEVEVDIIEVKGDYKSPKEIVKFCENTFRYYILLQEESTNAYLILEYKI</sequence>
<dbReference type="EMBL" id="FUZT01000004">
    <property type="protein sequence ID" value="SKC63847.1"/>
    <property type="molecule type" value="Genomic_DNA"/>
</dbReference>
<keyword evidence="2" id="KW-1185">Reference proteome</keyword>
<proteinExistence type="predicted"/>
<name>A0A1T5KJF5_9FIRM</name>